<protein>
    <submittedName>
        <fullName evidence="1">Uncharacterized protein</fullName>
    </submittedName>
</protein>
<proteinExistence type="predicted"/>
<organism evidence="1">
    <name type="scientific">marine sediment metagenome</name>
    <dbReference type="NCBI Taxonomy" id="412755"/>
    <lineage>
        <taxon>unclassified sequences</taxon>
        <taxon>metagenomes</taxon>
        <taxon>ecological metagenomes</taxon>
    </lineage>
</organism>
<gene>
    <name evidence="1" type="ORF">LCGC14_1701350</name>
</gene>
<sequence>MGIGITEITMAQLAGVVGRYSNVIYMNDPSDTDLLKTIVGSPRTIIINLGQLLNISAGEVQGDAIAIDELTATQIAAGAVAGLELASVGSLFDGAAAAVTVFERDFGDGDAQTLLAANASTAGARVILVQAHVTEAFVLTSFDWDVGSTANPNGLFDDLFAGLATIGLRESEISIYILPANEALVLTEIEQTDGAAGAGKVTFRILDLGAVDAARIADDAVTNAKVLDGTLADAKLASSLVKDVGALANGVLRVTGVTVDGQTVTIGSDIFEIDPITVDSTDDTEGGNWNNVTDPLTVTMTSALYPQIGVGGAVPLVVGELIYIGTEYLRVTGIVSNDVTFERGAGGSSAATHADAQDIYVSAGTPAPTDIPVGVQGTFSAAVVTPILAATINEDAGVAGQANAVDAVSLSAGAVMLITADAVGAVVLATTETHGNGAWDTTAMRRGAVAAVRSVYRTAVVPDSEEVTANEIMIPLPFDPVAVVVQIKVTSTGVNKLWVGDTIITAASSPVPAYVTLNNDGATNFDGSDTITVIAFE</sequence>
<name>A0A0F9JYB6_9ZZZZ</name>
<dbReference type="EMBL" id="LAZR01015037">
    <property type="protein sequence ID" value="KKM14913.1"/>
    <property type="molecule type" value="Genomic_DNA"/>
</dbReference>
<reference evidence="1" key="1">
    <citation type="journal article" date="2015" name="Nature">
        <title>Complex archaea that bridge the gap between prokaryotes and eukaryotes.</title>
        <authorList>
            <person name="Spang A."/>
            <person name="Saw J.H."/>
            <person name="Jorgensen S.L."/>
            <person name="Zaremba-Niedzwiedzka K."/>
            <person name="Martijn J."/>
            <person name="Lind A.E."/>
            <person name="van Eijk R."/>
            <person name="Schleper C."/>
            <person name="Guy L."/>
            <person name="Ettema T.J."/>
        </authorList>
    </citation>
    <scope>NUCLEOTIDE SEQUENCE</scope>
</reference>
<comment type="caution">
    <text evidence="1">The sequence shown here is derived from an EMBL/GenBank/DDBJ whole genome shotgun (WGS) entry which is preliminary data.</text>
</comment>
<dbReference type="AlphaFoldDB" id="A0A0F9JYB6"/>
<accession>A0A0F9JYB6</accession>
<evidence type="ECO:0000313" key="1">
    <source>
        <dbReference type="EMBL" id="KKM14913.1"/>
    </source>
</evidence>